<dbReference type="InterPro" id="IPR036353">
    <property type="entry name" value="XPC-bd_sf"/>
</dbReference>
<dbReference type="GO" id="GO:0000224">
    <property type="term" value="F:peptide-N4-(N-acetyl-beta-glucosaminyl)asparagine amidase activity"/>
    <property type="evidence" value="ECO:0007669"/>
    <property type="project" value="EnsemblFungi"/>
</dbReference>
<dbReference type="FunFam" id="1.10.8.10:FF:000002">
    <property type="entry name" value="UV excision repair protein RAD23 homolog"/>
    <property type="match status" value="1"/>
</dbReference>
<dbReference type="InterPro" id="IPR029071">
    <property type="entry name" value="Ubiquitin-like_domsf"/>
</dbReference>
<feature type="domain" description="UBA" evidence="7">
    <location>
        <begin position="294"/>
        <end position="335"/>
    </location>
</feature>
<dbReference type="GO" id="GO:0070628">
    <property type="term" value="F:proteasome binding"/>
    <property type="evidence" value="ECO:0007669"/>
    <property type="project" value="EnsemblFungi"/>
</dbReference>
<dbReference type="GO" id="GO:0005829">
    <property type="term" value="C:cytosol"/>
    <property type="evidence" value="ECO:0007669"/>
    <property type="project" value="TreeGrafter"/>
</dbReference>
<dbReference type="CDD" id="cd01805">
    <property type="entry name" value="Ubl_Rad23"/>
    <property type="match status" value="1"/>
</dbReference>
<protein>
    <recommendedName>
        <fullName evidence="5">UV excision repair protein RAD23</fullName>
    </recommendedName>
</protein>
<dbReference type="OMA" id="VACCVRI"/>
<dbReference type="GO" id="GO:0036435">
    <property type="term" value="F:K48-linked polyubiquitin modification-dependent protein binding"/>
    <property type="evidence" value="ECO:0007669"/>
    <property type="project" value="EnsemblFungi"/>
</dbReference>
<dbReference type="AlphaFoldDB" id="C4R1U0"/>
<dbReference type="PRINTS" id="PR01839">
    <property type="entry name" value="RAD23PROTEIN"/>
</dbReference>
<evidence type="ECO:0000256" key="4">
    <source>
        <dbReference type="ARBA" id="ARBA00023242"/>
    </source>
</evidence>
<comment type="subcellular location">
    <subcellularLocation>
        <location evidence="5">Nucleus</location>
    </subcellularLocation>
    <subcellularLocation>
        <location evidence="5">Cytoplasm</location>
    </subcellularLocation>
</comment>
<dbReference type="Gene3D" id="1.10.8.10">
    <property type="entry name" value="DNA helicase RuvA subunit, C-terminal domain"/>
    <property type="match status" value="2"/>
</dbReference>
<dbReference type="NCBIfam" id="TIGR00601">
    <property type="entry name" value="rad23"/>
    <property type="match status" value="1"/>
</dbReference>
<feature type="domain" description="Ubiquitin-like" evidence="8">
    <location>
        <begin position="1"/>
        <end position="71"/>
    </location>
</feature>
<keyword evidence="2 5" id="KW-0227">DNA damage</keyword>
<keyword evidence="1" id="KW-0677">Repeat</keyword>
<dbReference type="InterPro" id="IPR004806">
    <property type="entry name" value="Rad23"/>
</dbReference>
<dbReference type="Pfam" id="PF09280">
    <property type="entry name" value="XPC-binding"/>
    <property type="match status" value="1"/>
</dbReference>
<evidence type="ECO:0000259" key="8">
    <source>
        <dbReference type="PROSITE" id="PS50053"/>
    </source>
</evidence>
<dbReference type="FunCoup" id="C4R1U0">
    <property type="interactions" value="1019"/>
</dbReference>
<dbReference type="Proteomes" id="UP000000314">
    <property type="component" value="Chromosome 2"/>
</dbReference>
<dbReference type="EMBL" id="FN392320">
    <property type="protein sequence ID" value="CAY69464.1"/>
    <property type="molecule type" value="Genomic_DNA"/>
</dbReference>
<evidence type="ECO:0000313" key="10">
    <source>
        <dbReference type="Proteomes" id="UP000000314"/>
    </source>
</evidence>
<keyword evidence="5" id="KW-0963">Cytoplasm</keyword>
<dbReference type="InterPro" id="IPR015360">
    <property type="entry name" value="XPC-bd"/>
</dbReference>
<evidence type="ECO:0000259" key="7">
    <source>
        <dbReference type="PROSITE" id="PS50030"/>
    </source>
</evidence>
<accession>C4R1U0</accession>
<keyword evidence="4 5" id="KW-0539">Nucleus</keyword>
<gene>
    <name evidence="9" type="ordered locus">PAS_chr2-2_0445</name>
</gene>
<feature type="compositionally biased region" description="Low complexity" evidence="6">
    <location>
        <begin position="191"/>
        <end position="203"/>
    </location>
</feature>
<dbReference type="InterPro" id="IPR009060">
    <property type="entry name" value="UBA-like_sf"/>
</dbReference>
<dbReference type="SUPFAM" id="SSF54236">
    <property type="entry name" value="Ubiquitin-like"/>
    <property type="match status" value="1"/>
</dbReference>
<dbReference type="STRING" id="644223.C4R1U0"/>
<evidence type="ECO:0000313" key="9">
    <source>
        <dbReference type="EMBL" id="CAY69464.1"/>
    </source>
</evidence>
<dbReference type="eggNOG" id="KOG0011">
    <property type="taxonomic scope" value="Eukaryota"/>
</dbReference>
<dbReference type="GO" id="GO:0006289">
    <property type="term" value="P:nucleotide-excision repair"/>
    <property type="evidence" value="ECO:0007669"/>
    <property type="project" value="UniProtKB-UniRule"/>
</dbReference>
<dbReference type="GO" id="GO:0036503">
    <property type="term" value="P:ERAD pathway"/>
    <property type="evidence" value="ECO:0007669"/>
    <property type="project" value="EnsemblFungi"/>
</dbReference>
<dbReference type="GeneID" id="8198252"/>
<dbReference type="PROSITE" id="PS50030">
    <property type="entry name" value="UBA"/>
    <property type="match status" value="2"/>
</dbReference>
<dbReference type="GO" id="GO:0005654">
    <property type="term" value="C:nucleoplasm"/>
    <property type="evidence" value="ECO:0007669"/>
    <property type="project" value="TreeGrafter"/>
</dbReference>
<dbReference type="Gene3D" id="3.10.20.90">
    <property type="entry name" value="Phosphatidylinositol 3-kinase Catalytic Subunit, Chain A, domain 1"/>
    <property type="match status" value="1"/>
</dbReference>
<evidence type="ECO:0000256" key="2">
    <source>
        <dbReference type="ARBA" id="ARBA00022763"/>
    </source>
</evidence>
<dbReference type="KEGG" id="ppa:PAS_chr2-2_0445"/>
<keyword evidence="10" id="KW-1185">Reference proteome</keyword>
<proteinExistence type="inferred from homology"/>
<name>C4R1U0_KOMPG</name>
<dbReference type="GO" id="GO:0000122">
    <property type="term" value="P:negative regulation of transcription by RNA polymerase II"/>
    <property type="evidence" value="ECO:0007669"/>
    <property type="project" value="EnsemblFungi"/>
</dbReference>
<reference evidence="9 10" key="1">
    <citation type="journal article" date="2009" name="Nat. Biotechnol.">
        <title>Genome sequence of the recombinant protein production host Pichia pastoris.</title>
        <authorList>
            <person name="De Schutter K."/>
            <person name="Lin Y.C."/>
            <person name="Tiels P."/>
            <person name="Van Hecke A."/>
            <person name="Glinka S."/>
            <person name="Weber-Lehmann J."/>
            <person name="Rouze P."/>
            <person name="Van de Peer Y."/>
            <person name="Callewaert N."/>
        </authorList>
    </citation>
    <scope>NUCLEOTIDE SEQUENCE [LARGE SCALE GENOMIC DNA]</scope>
    <source>
        <strain evidence="10">GS115 / ATCC 20864</strain>
    </source>
</reference>
<dbReference type="InParanoid" id="C4R1U0"/>
<dbReference type="CDD" id="cd14281">
    <property type="entry name" value="UBA2_Rad23_like"/>
    <property type="match status" value="1"/>
</dbReference>
<dbReference type="FunFam" id="1.10.8.10:FF:000003">
    <property type="entry name" value="UV excision repair protein RAD23 homolog"/>
    <property type="match status" value="1"/>
</dbReference>
<comment type="function">
    <text evidence="5">Multiubiquitin chain receptor involved in modulation of proteasomal degradation. Involved in nucleotide excision repair.</text>
</comment>
<dbReference type="GO" id="GO:0030674">
    <property type="term" value="F:protein-macromolecule adaptor activity"/>
    <property type="evidence" value="ECO:0007669"/>
    <property type="project" value="EnsemblFungi"/>
</dbReference>
<dbReference type="PANTHER" id="PTHR10621">
    <property type="entry name" value="UV EXCISION REPAIR PROTEIN RAD23"/>
    <property type="match status" value="1"/>
</dbReference>
<dbReference type="SMR" id="C4R1U0"/>
<dbReference type="Gene3D" id="1.10.10.540">
    <property type="entry name" value="XPC-binding domain"/>
    <property type="match status" value="1"/>
</dbReference>
<dbReference type="InterPro" id="IPR000626">
    <property type="entry name" value="Ubiquitin-like_dom"/>
</dbReference>
<evidence type="ECO:0000256" key="3">
    <source>
        <dbReference type="ARBA" id="ARBA00023204"/>
    </source>
</evidence>
<dbReference type="RefSeq" id="XP_002491744.1">
    <property type="nucleotide sequence ID" value="XM_002491699.1"/>
</dbReference>
<feature type="domain" description="UBA" evidence="7">
    <location>
        <begin position="126"/>
        <end position="167"/>
    </location>
</feature>
<dbReference type="PROSITE" id="PS50053">
    <property type="entry name" value="UBIQUITIN_2"/>
    <property type="match status" value="1"/>
</dbReference>
<dbReference type="PANTHER" id="PTHR10621:SF0">
    <property type="entry name" value="UV EXCISION REPAIR PROTEIN RAD23"/>
    <property type="match status" value="1"/>
</dbReference>
<evidence type="ECO:0000256" key="6">
    <source>
        <dbReference type="SAM" id="MobiDB-lite"/>
    </source>
</evidence>
<dbReference type="SUPFAM" id="SSF101238">
    <property type="entry name" value="XPC-binding domain"/>
    <property type="match status" value="1"/>
</dbReference>
<keyword evidence="3 5" id="KW-0234">DNA repair</keyword>
<dbReference type="Pfam" id="PF00627">
    <property type="entry name" value="UBA"/>
    <property type="match status" value="2"/>
</dbReference>
<organism evidence="9 10">
    <name type="scientific">Komagataella phaffii (strain GS115 / ATCC 20864)</name>
    <name type="common">Yeast</name>
    <name type="synonym">Pichia pastoris</name>
    <dbReference type="NCBI Taxonomy" id="644223"/>
    <lineage>
        <taxon>Eukaryota</taxon>
        <taxon>Fungi</taxon>
        <taxon>Dikarya</taxon>
        <taxon>Ascomycota</taxon>
        <taxon>Saccharomycotina</taxon>
        <taxon>Pichiomycetes</taxon>
        <taxon>Pichiales</taxon>
        <taxon>Pichiaceae</taxon>
        <taxon>Komagataella</taxon>
    </lineage>
</organism>
<evidence type="ECO:0000256" key="5">
    <source>
        <dbReference type="RuleBase" id="RU367049"/>
    </source>
</evidence>
<dbReference type="GO" id="GO:0120125">
    <property type="term" value="C:PNGase complex"/>
    <property type="evidence" value="ECO:0007669"/>
    <property type="project" value="EnsemblFungi"/>
</dbReference>
<dbReference type="GO" id="GO:0000111">
    <property type="term" value="C:nucleotide-excision repair factor 2 complex"/>
    <property type="evidence" value="ECO:0007669"/>
    <property type="project" value="EnsemblFungi"/>
</dbReference>
<dbReference type="SMART" id="SM00165">
    <property type="entry name" value="UBA"/>
    <property type="match status" value="2"/>
</dbReference>
<dbReference type="GO" id="GO:0043161">
    <property type="term" value="P:proteasome-mediated ubiquitin-dependent protein catabolic process"/>
    <property type="evidence" value="ECO:0007669"/>
    <property type="project" value="UniProtKB-UniRule"/>
</dbReference>
<dbReference type="InterPro" id="IPR015940">
    <property type="entry name" value="UBA"/>
</dbReference>
<sequence>MKIVFKDLKKEKVILDVDPTDTILSAKEKLATVKNSDASKIKFVYSGKVLQDDKDFDAFKVKENDVIIFMLPSVFKKEEPKNLENRIDKTSTESSKTTTIAAPGIAVPPVPVNTSGSFNASTFAVGNDRENAIRNIMEMGYDRSQVEAALRAAFNNPDRAVEYLLTGLPVNNEEPIAGSRSAPNDGRSQPVSSTGVESTSTETAPGTDLFEAAAVASSGQQQRENTQRDDLMQIGELIQNNPEMVEPFLQQIASSNPQLAELIQQNPEEFMRALMEGDNGEGELEDEGVQIQVAPEEEAAINRLCELGFDRNLVVQVYFACDKNEEMTADLLFSEHID</sequence>
<dbReference type="Pfam" id="PF00240">
    <property type="entry name" value="ubiquitin"/>
    <property type="match status" value="1"/>
</dbReference>
<dbReference type="OrthoDB" id="419317at2759"/>
<comment type="similarity">
    <text evidence="5">Belongs to the RAD23 family.</text>
</comment>
<dbReference type="GO" id="GO:0043130">
    <property type="term" value="F:ubiquitin binding"/>
    <property type="evidence" value="ECO:0007669"/>
    <property type="project" value="UniProtKB-UniRule"/>
</dbReference>
<feature type="region of interest" description="Disordered" evidence="6">
    <location>
        <begin position="173"/>
        <end position="205"/>
    </location>
</feature>
<dbReference type="GO" id="GO:0003684">
    <property type="term" value="F:damaged DNA binding"/>
    <property type="evidence" value="ECO:0007669"/>
    <property type="project" value="UniProtKB-UniRule"/>
</dbReference>
<dbReference type="HOGENOM" id="CLU_040364_0_0_1"/>
<evidence type="ECO:0000256" key="1">
    <source>
        <dbReference type="ARBA" id="ARBA00022737"/>
    </source>
</evidence>
<dbReference type="SUPFAM" id="SSF46934">
    <property type="entry name" value="UBA-like"/>
    <property type="match status" value="2"/>
</dbReference>
<dbReference type="SMART" id="SM00213">
    <property type="entry name" value="UBQ"/>
    <property type="match status" value="1"/>
</dbReference>